<proteinExistence type="predicted"/>
<sequence length="435" mass="50247">MKRFALEKLKEWKTKPNRKPLIIRGARQVGKTWLMKEFGRTCFENVAYVNFDSNTRMQQVFEGEISIERIVLAISAETGISIDAQNTLLIFDEVQEVPKALSSLKYFCENAPEYAIVAAGSLLGVALHKGTSFPVGKVDFMDLHPLTFQEFLCALGEERFVEILQGPDTDMVTMFKSKYIDRLREYYYVGGMPEVVQTYAETKDFNRVREIQKNLLNYYQQDFSKHAEISLVPRLNLVWNSIPMQLAKENKKYIYGQVRKGARAKDFELAIQWLLDCGLIHKVQRAGKAALPLKAYLDLDVFKMYLLDVGLLMAMTDINAQVIIDGNRIFTEFKGALTEQYVLQQLVALDCIEPYYYSTANSSGEIDFLLQGRTSIVPLEVKAEENLRAKSLKAFCEKYKPKYAVRTSMSDYRRQEWMTNIPLYNIDRIREYLEK</sequence>
<dbReference type="Gene3D" id="3.40.50.300">
    <property type="entry name" value="P-loop containing nucleotide triphosphate hydrolases"/>
    <property type="match status" value="1"/>
</dbReference>
<dbReference type="PANTHER" id="PTHR33295:SF7">
    <property type="entry name" value="ATPASE"/>
    <property type="match status" value="1"/>
</dbReference>
<evidence type="ECO:0000313" key="3">
    <source>
        <dbReference type="EMBL" id="MBC5652598.1"/>
    </source>
</evidence>
<accession>A0A8I0DT75</accession>
<evidence type="ECO:0000259" key="1">
    <source>
        <dbReference type="Pfam" id="PF13173"/>
    </source>
</evidence>
<protein>
    <submittedName>
        <fullName evidence="3">ATP-binding protein</fullName>
    </submittedName>
</protein>
<dbReference type="AlphaFoldDB" id="A0A8I0DT75"/>
<dbReference type="InterPro" id="IPR041682">
    <property type="entry name" value="AAA_14"/>
</dbReference>
<reference evidence="3 4" key="1">
    <citation type="submission" date="2020-08" db="EMBL/GenBank/DDBJ databases">
        <title>Genome public.</title>
        <authorList>
            <person name="Liu C."/>
            <person name="Sun Q."/>
        </authorList>
    </citation>
    <scope>NUCLEOTIDE SEQUENCE [LARGE SCALE GENOMIC DNA]</scope>
    <source>
        <strain evidence="3 4">BX17</strain>
    </source>
</reference>
<feature type="domain" description="DUF4143" evidence="2">
    <location>
        <begin position="220"/>
        <end position="383"/>
    </location>
</feature>
<gene>
    <name evidence="3" type="ORF">H8S54_16180</name>
</gene>
<dbReference type="GO" id="GO:0005524">
    <property type="term" value="F:ATP binding"/>
    <property type="evidence" value="ECO:0007669"/>
    <property type="project" value="UniProtKB-KW"/>
</dbReference>
<organism evidence="3 4">
    <name type="scientific">Blautia segnis</name>
    <dbReference type="NCBI Taxonomy" id="2763030"/>
    <lineage>
        <taxon>Bacteria</taxon>
        <taxon>Bacillati</taxon>
        <taxon>Bacillota</taxon>
        <taxon>Clostridia</taxon>
        <taxon>Lachnospirales</taxon>
        <taxon>Lachnospiraceae</taxon>
        <taxon>Blautia</taxon>
    </lineage>
</organism>
<dbReference type="Pfam" id="PF13173">
    <property type="entry name" value="AAA_14"/>
    <property type="match status" value="1"/>
</dbReference>
<dbReference type="RefSeq" id="WP_021926088.1">
    <property type="nucleotide sequence ID" value="NZ_JACOOT010000038.1"/>
</dbReference>
<dbReference type="Proteomes" id="UP000652847">
    <property type="component" value="Unassembled WGS sequence"/>
</dbReference>
<dbReference type="PANTHER" id="PTHR33295">
    <property type="entry name" value="ATPASE"/>
    <property type="match status" value="1"/>
</dbReference>
<keyword evidence="3" id="KW-0067">ATP-binding</keyword>
<dbReference type="InterPro" id="IPR027417">
    <property type="entry name" value="P-loop_NTPase"/>
</dbReference>
<dbReference type="SUPFAM" id="SSF52540">
    <property type="entry name" value="P-loop containing nucleoside triphosphate hydrolases"/>
    <property type="match status" value="1"/>
</dbReference>
<evidence type="ECO:0000313" key="4">
    <source>
        <dbReference type="Proteomes" id="UP000652847"/>
    </source>
</evidence>
<keyword evidence="4" id="KW-1185">Reference proteome</keyword>
<dbReference type="EMBL" id="JACOOT010000038">
    <property type="protein sequence ID" value="MBC5652598.1"/>
    <property type="molecule type" value="Genomic_DNA"/>
</dbReference>
<comment type="caution">
    <text evidence="3">The sequence shown here is derived from an EMBL/GenBank/DDBJ whole genome shotgun (WGS) entry which is preliminary data.</text>
</comment>
<dbReference type="Pfam" id="PF13635">
    <property type="entry name" value="DUF4143"/>
    <property type="match status" value="1"/>
</dbReference>
<name>A0A8I0DT75_9FIRM</name>
<dbReference type="InterPro" id="IPR025420">
    <property type="entry name" value="DUF4143"/>
</dbReference>
<evidence type="ECO:0000259" key="2">
    <source>
        <dbReference type="Pfam" id="PF13635"/>
    </source>
</evidence>
<feature type="domain" description="AAA" evidence="1">
    <location>
        <begin position="17"/>
        <end position="152"/>
    </location>
</feature>
<keyword evidence="3" id="KW-0547">Nucleotide-binding</keyword>